<protein>
    <submittedName>
        <fullName evidence="1">Uncharacterized protein</fullName>
    </submittedName>
</protein>
<evidence type="ECO:0000313" key="3">
    <source>
        <dbReference type="Proteomes" id="UP000002033"/>
    </source>
</evidence>
<dbReference type="KEGG" id="hdn:Hden_0115"/>
<dbReference type="STRING" id="582899.Hden_0115"/>
<accession>D8JQ21</accession>
<dbReference type="EMBL" id="CP002083">
    <property type="protein sequence ID" value="ADJ23347.1"/>
    <property type="molecule type" value="Genomic_DNA"/>
</dbReference>
<dbReference type="AlphaFoldDB" id="D8JQ21"/>
<reference evidence="3" key="2">
    <citation type="journal article" date="2011" name="J. Bacteriol.">
        <title>Genome sequences of eight morphologically diverse alphaproteobacteria.</title>
        <authorList>
            <consortium name="US DOE Joint Genome Institute"/>
            <person name="Brown P.J."/>
            <person name="Kysela D.T."/>
            <person name="Buechlein A."/>
            <person name="Hemmerich C."/>
            <person name="Brun Y.V."/>
        </authorList>
    </citation>
    <scope>NUCLEOTIDE SEQUENCE [LARGE SCALE GENOMIC DNA]</scope>
    <source>
        <strain evidence="3">ATCC 51888 / DSM 1869 / NCIB 11706 / TK 0415</strain>
    </source>
</reference>
<sequence length="86" mass="9840">MTDLPTLKSLQKQSALRVRTLGTDYFEVSASSVEWWTAKRTAECWYITNAFMREVTPTGKRGREIIAAIENKLKMDAVRNCLRASK</sequence>
<gene>
    <name evidence="1" type="ordered locus">Hden_0115</name>
    <name evidence="2" type="ordered locus">Hden_1535</name>
</gene>
<dbReference type="RefSeq" id="WP_013214161.1">
    <property type="nucleotide sequence ID" value="NC_014313.1"/>
</dbReference>
<name>D8JQ21_HYPDA</name>
<keyword evidence="3" id="KW-1185">Reference proteome</keyword>
<evidence type="ECO:0000313" key="2">
    <source>
        <dbReference type="EMBL" id="ADJ23347.1"/>
    </source>
</evidence>
<dbReference type="KEGG" id="hdn:Hden_1535"/>
<evidence type="ECO:0000313" key="1">
    <source>
        <dbReference type="EMBL" id="ADJ21942.1"/>
    </source>
</evidence>
<dbReference type="EMBL" id="CP002083">
    <property type="protein sequence ID" value="ADJ21942.1"/>
    <property type="molecule type" value="Genomic_DNA"/>
</dbReference>
<dbReference type="Proteomes" id="UP000002033">
    <property type="component" value="Chromosome"/>
</dbReference>
<reference evidence="1" key="1">
    <citation type="submission" date="2010-06" db="EMBL/GenBank/DDBJ databases">
        <title>Complete sequence of Hyphomicrobium denitrificans ATCC 51888.</title>
        <authorList>
            <consortium name="US DOE Joint Genome Institute"/>
            <person name="Lucas S."/>
            <person name="Copeland A."/>
            <person name="Lapidus A."/>
            <person name="Cheng J.-F."/>
            <person name="Bruce D."/>
            <person name="Goodwin L."/>
            <person name="Pitluck S."/>
            <person name="Held B."/>
            <person name="Detter J.C."/>
            <person name="Han C."/>
            <person name="Tapia R."/>
            <person name="Land M."/>
            <person name="Hauser L."/>
            <person name="Kyrpides N."/>
            <person name="Ivanova N."/>
            <person name="Brown P.J.B."/>
            <person name="Brun Y.V."/>
            <person name="Woyke T."/>
        </authorList>
    </citation>
    <scope>NUCLEOTIDE SEQUENCE</scope>
    <source>
        <strain evidence="1">ATCC 51888</strain>
    </source>
</reference>
<proteinExistence type="predicted"/>
<dbReference type="HOGENOM" id="CLU_2493686_0_0_5"/>
<organism evidence="1 3">
    <name type="scientific">Hyphomicrobium denitrificans (strain ATCC 51888 / DSM 1869 / NCIMB 11706 / TK 0415)</name>
    <dbReference type="NCBI Taxonomy" id="582899"/>
    <lineage>
        <taxon>Bacteria</taxon>
        <taxon>Pseudomonadati</taxon>
        <taxon>Pseudomonadota</taxon>
        <taxon>Alphaproteobacteria</taxon>
        <taxon>Hyphomicrobiales</taxon>
        <taxon>Hyphomicrobiaceae</taxon>
        <taxon>Hyphomicrobium</taxon>
    </lineage>
</organism>